<dbReference type="STRING" id="288768.SAMEA3906486_04897"/>
<proteinExistence type="predicted"/>
<accession>A0A157SUX4</accession>
<evidence type="ECO:0000256" key="4">
    <source>
        <dbReference type="ARBA" id="ARBA00022989"/>
    </source>
</evidence>
<dbReference type="Proteomes" id="UP000076848">
    <property type="component" value="Unassembled WGS sequence"/>
</dbReference>
<dbReference type="PANTHER" id="PTHR30250:SF11">
    <property type="entry name" value="O-ANTIGEN TRANSPORTER-RELATED"/>
    <property type="match status" value="1"/>
</dbReference>
<feature type="transmembrane region" description="Helical" evidence="6">
    <location>
        <begin position="79"/>
        <end position="98"/>
    </location>
</feature>
<protein>
    <recommendedName>
        <fullName evidence="9">Polysaccharide biosynthesis protein</fullName>
    </recommendedName>
</protein>
<dbReference type="AlphaFoldDB" id="A0A157SUX4"/>
<dbReference type="EMBL" id="FKIF01000009">
    <property type="protein sequence ID" value="SAI73873.1"/>
    <property type="molecule type" value="Genomic_DNA"/>
</dbReference>
<dbReference type="GO" id="GO:0005886">
    <property type="term" value="C:plasma membrane"/>
    <property type="evidence" value="ECO:0007669"/>
    <property type="project" value="UniProtKB-SubCell"/>
</dbReference>
<keyword evidence="2" id="KW-1003">Cell membrane</keyword>
<feature type="transmembrane region" description="Helical" evidence="6">
    <location>
        <begin position="278"/>
        <end position="299"/>
    </location>
</feature>
<reference evidence="7 8" key="1">
    <citation type="submission" date="2016-04" db="EMBL/GenBank/DDBJ databases">
        <authorList>
            <consortium name="Pathogen Informatics"/>
        </authorList>
    </citation>
    <scope>NUCLEOTIDE SEQUENCE [LARGE SCALE GENOMIC DNA]</scope>
    <source>
        <strain evidence="7 8">H050680373</strain>
    </source>
</reference>
<keyword evidence="8" id="KW-1185">Reference proteome</keyword>
<keyword evidence="3 6" id="KW-0812">Transmembrane</keyword>
<feature type="transmembrane region" description="Helical" evidence="6">
    <location>
        <begin position="12"/>
        <end position="33"/>
    </location>
</feature>
<dbReference type="OrthoDB" id="9840823at2"/>
<feature type="transmembrane region" description="Helical" evidence="6">
    <location>
        <begin position="144"/>
        <end position="160"/>
    </location>
</feature>
<evidence type="ECO:0000256" key="1">
    <source>
        <dbReference type="ARBA" id="ARBA00004651"/>
    </source>
</evidence>
<feature type="transmembrane region" description="Helical" evidence="6">
    <location>
        <begin position="39"/>
        <end position="59"/>
    </location>
</feature>
<organism evidence="7 8">
    <name type="scientific">Bordetella ansorpii</name>
    <dbReference type="NCBI Taxonomy" id="288768"/>
    <lineage>
        <taxon>Bacteria</taxon>
        <taxon>Pseudomonadati</taxon>
        <taxon>Pseudomonadota</taxon>
        <taxon>Betaproteobacteria</taxon>
        <taxon>Burkholderiales</taxon>
        <taxon>Alcaligenaceae</taxon>
        <taxon>Bordetella</taxon>
    </lineage>
</organism>
<feature type="transmembrane region" description="Helical" evidence="6">
    <location>
        <begin position="235"/>
        <end position="257"/>
    </location>
</feature>
<name>A0A157SUX4_9BORD</name>
<evidence type="ECO:0000256" key="5">
    <source>
        <dbReference type="ARBA" id="ARBA00023136"/>
    </source>
</evidence>
<feature type="transmembrane region" description="Helical" evidence="6">
    <location>
        <begin position="104"/>
        <end position="123"/>
    </location>
</feature>
<evidence type="ECO:0000313" key="7">
    <source>
        <dbReference type="EMBL" id="SAI73873.1"/>
    </source>
</evidence>
<evidence type="ECO:0000256" key="6">
    <source>
        <dbReference type="SAM" id="Phobius"/>
    </source>
</evidence>
<evidence type="ECO:0000256" key="3">
    <source>
        <dbReference type="ARBA" id="ARBA00022692"/>
    </source>
</evidence>
<keyword evidence="5 6" id="KW-0472">Membrane</keyword>
<dbReference type="InterPro" id="IPR050833">
    <property type="entry name" value="Poly_Biosynth_Transport"/>
</dbReference>
<gene>
    <name evidence="7" type="ORF">SAMEA3906486_04897</name>
</gene>
<feature type="transmembrane region" description="Helical" evidence="6">
    <location>
        <begin position="345"/>
        <end position="365"/>
    </location>
</feature>
<evidence type="ECO:0008006" key="9">
    <source>
        <dbReference type="Google" id="ProtNLM"/>
    </source>
</evidence>
<evidence type="ECO:0000313" key="8">
    <source>
        <dbReference type="Proteomes" id="UP000076848"/>
    </source>
</evidence>
<keyword evidence="4 6" id="KW-1133">Transmembrane helix</keyword>
<feature type="transmembrane region" description="Helical" evidence="6">
    <location>
        <begin position="203"/>
        <end position="223"/>
    </location>
</feature>
<feature type="transmembrane region" description="Helical" evidence="6">
    <location>
        <begin position="319"/>
        <end position="338"/>
    </location>
</feature>
<dbReference type="RefSeq" id="WP_066132932.1">
    <property type="nucleotide sequence ID" value="NZ_FKIF01000009.1"/>
</dbReference>
<feature type="transmembrane region" description="Helical" evidence="6">
    <location>
        <begin position="377"/>
        <end position="397"/>
    </location>
</feature>
<feature type="transmembrane region" description="Helical" evidence="6">
    <location>
        <begin position="166"/>
        <end position="183"/>
    </location>
</feature>
<dbReference type="PANTHER" id="PTHR30250">
    <property type="entry name" value="PST FAMILY PREDICTED COLANIC ACID TRANSPORTER"/>
    <property type="match status" value="1"/>
</dbReference>
<sequence>MRRLAQHAALNAAANAAASASQWLLVVMFAHLYGKDTLGAYGLTLAVVSPLFLLGGLNLRALASSLPESAYAPRQLLQLQAWGVTVAALASVVAGAFLLRDHGFAYTGLLVAVVVAKVVDTLAEGRYGFLQRQHRTGPIARRKFARAVLTVATFAVLAHWARLPPALAMAGVFAGSAALYLLGERAATAKLADHTAPNAAARVLPLALLSGAAAAVDALVIAIPRLELGNGVDLASVALFTALIQIPMIGAVIVSGIGHTMISRLRTARACSDYLRMLASAQGSVAFLGLAGAAVAGLWGDRLMPLVYGREFSHTGGQLAIVMWGGLAWYLASMNGIALQARGRYRAHLVTICAAAVAAGVAMALQTPGVLAGVNAYVAAMVTRLAVSTAALLEVFIHHDGWQD</sequence>
<comment type="subcellular location">
    <subcellularLocation>
        <location evidence="1">Cell membrane</location>
        <topology evidence="1">Multi-pass membrane protein</topology>
    </subcellularLocation>
</comment>
<evidence type="ECO:0000256" key="2">
    <source>
        <dbReference type="ARBA" id="ARBA00022475"/>
    </source>
</evidence>